<sequence length="263" mass="29390">MDDVKDLPAYHWSHGTWFRMPLGYLNPQGPAEMIPILTDPNRFAELLAANAARTGYVAETGCFDPSGLPDYNPGRPFAFWYPSGDYIPFDLGGPAAVTDCPDGDCDPTDPEDRFSVFISTEWGPLPGPDPTPRSSLRMLLDWADRARRGEPQPGEDASFRESAWIEPVSGTDDYAIFDDDGTVITFFHCFHRRIEQGRPGAYCRGWFHDRETGLVAFVVIPFELGQLGTAEYWRGPIGMIREKIAEWSVTYPEQGATEDATEP</sequence>
<organism evidence="1 2">
    <name type="scientific">Jannaschia ovalis</name>
    <dbReference type="NCBI Taxonomy" id="3038773"/>
    <lineage>
        <taxon>Bacteria</taxon>
        <taxon>Pseudomonadati</taxon>
        <taxon>Pseudomonadota</taxon>
        <taxon>Alphaproteobacteria</taxon>
        <taxon>Rhodobacterales</taxon>
        <taxon>Roseobacteraceae</taxon>
        <taxon>Jannaschia</taxon>
    </lineage>
</organism>
<dbReference type="RefSeq" id="WP_279966036.1">
    <property type="nucleotide sequence ID" value="NZ_CP122537.1"/>
</dbReference>
<gene>
    <name evidence="1" type="ORF">P8627_02960</name>
</gene>
<evidence type="ECO:0000313" key="2">
    <source>
        <dbReference type="Proteomes" id="UP001243420"/>
    </source>
</evidence>
<dbReference type="EMBL" id="CP122537">
    <property type="protein sequence ID" value="WGH79240.1"/>
    <property type="molecule type" value="Genomic_DNA"/>
</dbReference>
<name>A0ABY8LD41_9RHOB</name>
<keyword evidence="2" id="KW-1185">Reference proteome</keyword>
<dbReference type="Proteomes" id="UP001243420">
    <property type="component" value="Chromosome"/>
</dbReference>
<reference evidence="1 2" key="1">
    <citation type="submission" date="2023-04" db="EMBL/GenBank/DDBJ databases">
        <title>Jannaschia ovalis sp. nov., a marine bacterium isolated from sea tidal flat.</title>
        <authorList>
            <person name="Kwon D.Y."/>
            <person name="Kim J.-J."/>
        </authorList>
    </citation>
    <scope>NUCLEOTIDE SEQUENCE [LARGE SCALE GENOMIC DNA]</scope>
    <source>
        <strain evidence="1 2">GRR-S6-38</strain>
    </source>
</reference>
<accession>A0ABY8LD41</accession>
<proteinExistence type="predicted"/>
<protein>
    <submittedName>
        <fullName evidence="1">Uncharacterized protein</fullName>
    </submittedName>
</protein>
<evidence type="ECO:0000313" key="1">
    <source>
        <dbReference type="EMBL" id="WGH79240.1"/>
    </source>
</evidence>